<evidence type="ECO:0000259" key="11">
    <source>
        <dbReference type="Pfam" id="PF00441"/>
    </source>
</evidence>
<feature type="domain" description="Acyl-CoA oxidase/dehydrogenase middle" evidence="12">
    <location>
        <begin position="163"/>
        <end position="271"/>
    </location>
</feature>
<dbReference type="PANTHER" id="PTHR42803:SF1">
    <property type="entry name" value="BROAD-SPECIFICITY LINEAR ACYL-COA DEHYDROGENASE FADE5"/>
    <property type="match status" value="1"/>
</dbReference>
<dbReference type="InterPro" id="IPR037069">
    <property type="entry name" value="AcylCoA_DH/ox_N_sf"/>
</dbReference>
<dbReference type="Gene3D" id="1.20.140.10">
    <property type="entry name" value="Butyryl-CoA Dehydrogenase, subunit A, domain 3"/>
    <property type="match status" value="1"/>
</dbReference>
<evidence type="ECO:0000259" key="14">
    <source>
        <dbReference type="Pfam" id="PF12806"/>
    </source>
</evidence>
<gene>
    <name evidence="15" type="ORF">Sphch_3173</name>
</gene>
<keyword evidence="4 10" id="KW-0274">FAD</keyword>
<reference evidence="15 16" key="1">
    <citation type="submission" date="2011-05" db="EMBL/GenBank/DDBJ databases">
        <title>Complete sequence of chromosome 2 of Sphingobium chlorophenolicum L-1.</title>
        <authorList>
            <consortium name="US DOE Joint Genome Institute"/>
            <person name="Lucas S."/>
            <person name="Han J."/>
            <person name="Lapidus A."/>
            <person name="Cheng J.-F."/>
            <person name="Goodwin L."/>
            <person name="Pitluck S."/>
            <person name="Peters L."/>
            <person name="Daligault H."/>
            <person name="Han C."/>
            <person name="Tapia R."/>
            <person name="Land M."/>
            <person name="Hauser L."/>
            <person name="Kyrpides N."/>
            <person name="Ivanova N."/>
            <person name="Pagani I."/>
            <person name="Turner P."/>
            <person name="Copley S."/>
            <person name="Woyke T."/>
        </authorList>
    </citation>
    <scope>NUCLEOTIDE SEQUENCE [LARGE SCALE GENOMIC DNA]</scope>
    <source>
        <strain evidence="15 16">L-1</strain>
    </source>
</reference>
<protein>
    <recommendedName>
        <fullName evidence="9">3-methylmercaptopropionyl-CoA dehydrogenase</fullName>
        <ecNumber evidence="8">1.3.99.41</ecNumber>
    </recommendedName>
</protein>
<dbReference type="InterPro" id="IPR036250">
    <property type="entry name" value="AcylCo_DH-like_C"/>
</dbReference>
<evidence type="ECO:0000259" key="12">
    <source>
        <dbReference type="Pfam" id="PF02770"/>
    </source>
</evidence>
<comment type="cofactor">
    <cofactor evidence="1 10">
        <name>FAD</name>
        <dbReference type="ChEBI" id="CHEBI:57692"/>
    </cofactor>
</comment>
<dbReference type="InterPro" id="IPR009100">
    <property type="entry name" value="AcylCoA_DH/oxidase_NM_dom_sf"/>
</dbReference>
<evidence type="ECO:0000256" key="2">
    <source>
        <dbReference type="ARBA" id="ARBA00009347"/>
    </source>
</evidence>
<evidence type="ECO:0000256" key="3">
    <source>
        <dbReference type="ARBA" id="ARBA00022630"/>
    </source>
</evidence>
<evidence type="ECO:0000256" key="5">
    <source>
        <dbReference type="ARBA" id="ARBA00023002"/>
    </source>
</evidence>
<dbReference type="FunFam" id="2.40.110.10:FF:000031">
    <property type="entry name" value="Acyl-CoA dehydrogenase, putative"/>
    <property type="match status" value="1"/>
</dbReference>
<dbReference type="Pfam" id="PF02771">
    <property type="entry name" value="Acyl-CoA_dh_N"/>
    <property type="match status" value="1"/>
</dbReference>
<dbReference type="Pfam" id="PF02770">
    <property type="entry name" value="Acyl-CoA_dh_M"/>
    <property type="match status" value="1"/>
</dbReference>
<evidence type="ECO:0000313" key="15">
    <source>
        <dbReference type="EMBL" id="AEG50787.1"/>
    </source>
</evidence>
<dbReference type="AlphaFoldDB" id="F6F2X5"/>
<accession>F6F2X5</accession>
<evidence type="ECO:0000256" key="6">
    <source>
        <dbReference type="ARBA" id="ARBA00051388"/>
    </source>
</evidence>
<feature type="domain" description="Acetyl-CoA dehydrogenase-like C-terminal" evidence="14">
    <location>
        <begin position="469"/>
        <end position="593"/>
    </location>
</feature>
<dbReference type="Gene3D" id="2.40.110.10">
    <property type="entry name" value="Butyryl-CoA Dehydrogenase, subunit A, domain 2"/>
    <property type="match status" value="1"/>
</dbReference>
<sequence length="600" mass="63954">MPSYTAPVRDTRFVLDHVVGLDRHANLPGFENATADLVEAILTEGGKIAAEVLFPLNAVGDKEGCTRHPDGSVTTPTGFKAAYDAYVEGGWTTLHAPAEFGGQGLPIVVATAVSEYMVAANQSFKMYDGLTNGAVEALIAKGSDEQKQTYIPNMVSGKWSGTMNLTEPHCGTDLGLIKTRAVPQADGSYIITGTKIFISAGEHDLTENIIHLVLAKTPDAPEGSKGISLFVVPKFLLNVDGSPGERNALSCGSLEHKMGIHGNATCVMNYDGATGWLVGEENKGLAAMFIMMNAARLGVGLQGLGQAEIAYQNAALYAHERRQGRALTGPKDLDEKADTLFVHPDVRRMLMEAKALTEGLRALMLWGALQVDLAHHAATEEERQAADDLLQLLTPVIKGYGTDKGFDVAVTAQQVFGGHGYIWENGVEQFVRDARIAQIYEGTNGIQAMDLVGRKLAMNGGRALQSFLKIVADEVADAKGDEKLAPLAEALEKASGQLGAATMWLMQNAMKNPDNAGAGAVHYMHILGIVATGLMWLRMAKAATSLLAAGAEDAPFLEAKLVTARFFAERILPDAGALRRKIEGGAESLMALDPEMFLPA</sequence>
<dbReference type="Proteomes" id="UP000007150">
    <property type="component" value="Chromosome 2"/>
</dbReference>
<dbReference type="STRING" id="690566.Sphch_3173"/>
<evidence type="ECO:0000313" key="16">
    <source>
        <dbReference type="Proteomes" id="UP000007150"/>
    </source>
</evidence>
<dbReference type="SUPFAM" id="SSF47203">
    <property type="entry name" value="Acyl-CoA dehydrogenase C-terminal domain-like"/>
    <property type="match status" value="1"/>
</dbReference>
<dbReference type="Gene3D" id="1.10.540.10">
    <property type="entry name" value="Acyl-CoA dehydrogenase/oxidase, N-terminal domain"/>
    <property type="match status" value="1"/>
</dbReference>
<dbReference type="HOGENOM" id="CLU_018204_12_2_5"/>
<evidence type="ECO:0000256" key="1">
    <source>
        <dbReference type="ARBA" id="ARBA00001974"/>
    </source>
</evidence>
<dbReference type="EC" id="1.3.99.41" evidence="8"/>
<comment type="similarity">
    <text evidence="2 10">Belongs to the acyl-CoA dehydrogenase family.</text>
</comment>
<dbReference type="InterPro" id="IPR006091">
    <property type="entry name" value="Acyl-CoA_Oxase/DH_mid-dom"/>
</dbReference>
<comment type="catalytic activity">
    <reaction evidence="6">
        <text>3-(methylsulfanyl)propanoyl-CoA + oxidized [electron-transfer flavoprotein] + H(+) = 3-(methylsulfanyl)acryloyl-CoA + reduced [electron-transfer flavoprotein]</text>
        <dbReference type="Rhea" id="RHEA:52612"/>
        <dbReference type="Rhea" id="RHEA-COMP:10685"/>
        <dbReference type="Rhea" id="RHEA-COMP:10686"/>
        <dbReference type="ChEBI" id="CHEBI:15378"/>
        <dbReference type="ChEBI" id="CHEBI:57692"/>
        <dbReference type="ChEBI" id="CHEBI:58307"/>
        <dbReference type="ChEBI" id="CHEBI:82815"/>
        <dbReference type="ChEBI" id="CHEBI:84994"/>
        <dbReference type="EC" id="1.3.99.41"/>
    </reaction>
    <physiologicalReaction direction="left-to-right" evidence="6">
        <dbReference type="Rhea" id="RHEA:52613"/>
    </physiologicalReaction>
</comment>
<dbReference type="KEGG" id="sch:Sphch_3173"/>
<evidence type="ECO:0000256" key="4">
    <source>
        <dbReference type="ARBA" id="ARBA00022827"/>
    </source>
</evidence>
<dbReference type="RefSeq" id="WP_013849017.1">
    <property type="nucleotide sequence ID" value="NC_015594.1"/>
</dbReference>
<name>F6F2X5_SPHCR</name>
<evidence type="ECO:0000256" key="7">
    <source>
        <dbReference type="ARBA" id="ARBA00058683"/>
    </source>
</evidence>
<dbReference type="PANTHER" id="PTHR42803">
    <property type="entry name" value="ACYL-COA DEHYDROGENASE"/>
    <property type="match status" value="1"/>
</dbReference>
<dbReference type="Pfam" id="PF00441">
    <property type="entry name" value="Acyl-CoA_dh_1"/>
    <property type="match status" value="1"/>
</dbReference>
<dbReference type="InterPro" id="IPR025878">
    <property type="entry name" value="Acyl-CoA_dh-like_C_dom"/>
</dbReference>
<organism evidence="15 16">
    <name type="scientific">Sphingobium chlorophenolicum L-1</name>
    <dbReference type="NCBI Taxonomy" id="690566"/>
    <lineage>
        <taxon>Bacteria</taxon>
        <taxon>Pseudomonadati</taxon>
        <taxon>Pseudomonadota</taxon>
        <taxon>Alphaproteobacteria</taxon>
        <taxon>Sphingomonadales</taxon>
        <taxon>Sphingomonadaceae</taxon>
        <taxon>Sphingobium</taxon>
    </lineage>
</organism>
<dbReference type="Pfam" id="PF12806">
    <property type="entry name" value="Acyl-CoA_dh_C"/>
    <property type="match status" value="1"/>
</dbReference>
<keyword evidence="16" id="KW-1185">Reference proteome</keyword>
<dbReference type="EMBL" id="CP002799">
    <property type="protein sequence ID" value="AEG50787.1"/>
    <property type="molecule type" value="Genomic_DNA"/>
</dbReference>
<dbReference type="GO" id="GO:0050660">
    <property type="term" value="F:flavin adenine dinucleotide binding"/>
    <property type="evidence" value="ECO:0007669"/>
    <property type="project" value="InterPro"/>
</dbReference>
<evidence type="ECO:0000259" key="13">
    <source>
        <dbReference type="Pfam" id="PF02771"/>
    </source>
</evidence>
<dbReference type="InterPro" id="IPR052166">
    <property type="entry name" value="Diverse_Acyl-CoA_DH"/>
</dbReference>
<dbReference type="InterPro" id="IPR013786">
    <property type="entry name" value="AcylCoA_DH/ox_N"/>
</dbReference>
<comment type="function">
    <text evidence="7">Involved in the assimilation of dimethylsulphoniopropionate (DMSP), an important compound in the fixation of carbon in marine phytoplankton, by mediating the conversion of 3-(methylthio)propanoyl-CoA (MMPA-CoA) to 3-(methylthio)acryloyl-CoA (MTA-CoA).</text>
</comment>
<evidence type="ECO:0000256" key="10">
    <source>
        <dbReference type="RuleBase" id="RU362125"/>
    </source>
</evidence>
<dbReference type="GO" id="GO:0016627">
    <property type="term" value="F:oxidoreductase activity, acting on the CH-CH group of donors"/>
    <property type="evidence" value="ECO:0007669"/>
    <property type="project" value="InterPro"/>
</dbReference>
<keyword evidence="3 10" id="KW-0285">Flavoprotein</keyword>
<dbReference type="SUPFAM" id="SSF56645">
    <property type="entry name" value="Acyl-CoA dehydrogenase NM domain-like"/>
    <property type="match status" value="1"/>
</dbReference>
<evidence type="ECO:0000256" key="9">
    <source>
        <dbReference type="ARBA" id="ARBA00069043"/>
    </source>
</evidence>
<feature type="domain" description="Acyl-CoA dehydrogenase/oxidase N-terminal" evidence="13">
    <location>
        <begin position="82"/>
        <end position="158"/>
    </location>
</feature>
<keyword evidence="5 10" id="KW-0560">Oxidoreductase</keyword>
<dbReference type="InterPro" id="IPR046373">
    <property type="entry name" value="Acyl-CoA_Oxase/DH_mid-dom_sf"/>
</dbReference>
<feature type="domain" description="Acyl-CoA dehydrogenase/oxidase C-terminal" evidence="11">
    <location>
        <begin position="282"/>
        <end position="451"/>
    </location>
</feature>
<proteinExistence type="inferred from homology"/>
<evidence type="ECO:0000256" key="8">
    <source>
        <dbReference type="ARBA" id="ARBA00066694"/>
    </source>
</evidence>
<dbReference type="InterPro" id="IPR009075">
    <property type="entry name" value="AcylCo_DH/oxidase_C"/>
</dbReference>